<dbReference type="Proteomes" id="UP000255326">
    <property type="component" value="Unassembled WGS sequence"/>
</dbReference>
<dbReference type="Pfam" id="PF22014">
    <property type="entry name" value="DUF6932"/>
    <property type="match status" value="1"/>
</dbReference>
<dbReference type="InterPro" id="IPR053860">
    <property type="entry name" value="DUF6932"/>
</dbReference>
<evidence type="ECO:0008006" key="3">
    <source>
        <dbReference type="Google" id="ProtNLM"/>
    </source>
</evidence>
<comment type="caution">
    <text evidence="1">The sequence shown here is derived from an EMBL/GenBank/DDBJ whole genome shotgun (WGS) entry which is preliminary data.</text>
</comment>
<sequence length="145" mass="17166">MQDVESFFVRDFSTSQTRARNFEGFQQFLSILSTIGVKQRLSKLWLDGSFLTNKIDPNDIDLVFYFNPQPNDIPYIQQFLQNEAKKIHTIGVQYYCDAYFCIDHTLLPSNEIDAIRHFEYQTKYWMGQFGFDREARNKGIIELIL</sequence>
<protein>
    <recommendedName>
        <fullName evidence="3">Nucleotidyltransferase-like protein</fullName>
    </recommendedName>
</protein>
<dbReference type="AlphaFoldDB" id="A0A370G196"/>
<evidence type="ECO:0000313" key="2">
    <source>
        <dbReference type="Proteomes" id="UP000255326"/>
    </source>
</evidence>
<evidence type="ECO:0000313" key="1">
    <source>
        <dbReference type="EMBL" id="RDI37538.1"/>
    </source>
</evidence>
<gene>
    <name evidence="1" type="ORF">DFR59_12135</name>
</gene>
<accession>A0A370G196</accession>
<dbReference type="OrthoDB" id="2617999at2"/>
<organism evidence="1 2">
    <name type="scientific">Falsibacillus pallidus</name>
    <dbReference type="NCBI Taxonomy" id="493781"/>
    <lineage>
        <taxon>Bacteria</taxon>
        <taxon>Bacillati</taxon>
        <taxon>Bacillota</taxon>
        <taxon>Bacilli</taxon>
        <taxon>Bacillales</taxon>
        <taxon>Bacillaceae</taxon>
        <taxon>Falsibacillus</taxon>
    </lineage>
</organism>
<reference evidence="1 2" key="1">
    <citation type="submission" date="2018-07" db="EMBL/GenBank/DDBJ databases">
        <title>Genomic Encyclopedia of Type Strains, Phase IV (KMG-IV): sequencing the most valuable type-strain genomes for metagenomic binning, comparative biology and taxonomic classification.</title>
        <authorList>
            <person name="Goeker M."/>
        </authorList>
    </citation>
    <scope>NUCLEOTIDE SEQUENCE [LARGE SCALE GENOMIC DNA]</scope>
    <source>
        <strain evidence="1 2">DSM 25281</strain>
    </source>
</reference>
<name>A0A370G196_9BACI</name>
<dbReference type="EMBL" id="QQAY01000021">
    <property type="protein sequence ID" value="RDI37538.1"/>
    <property type="molecule type" value="Genomic_DNA"/>
</dbReference>
<keyword evidence="2" id="KW-1185">Reference proteome</keyword>
<proteinExistence type="predicted"/>